<dbReference type="Gene3D" id="2.60.40.10">
    <property type="entry name" value="Immunoglobulins"/>
    <property type="match status" value="1"/>
</dbReference>
<dbReference type="EMBL" id="JBGFUD010003168">
    <property type="protein sequence ID" value="MFH4978399.1"/>
    <property type="molecule type" value="Genomic_DNA"/>
</dbReference>
<feature type="repeat" description="Filamin" evidence="3">
    <location>
        <begin position="1"/>
        <end position="94"/>
    </location>
</feature>
<dbReference type="PANTHER" id="PTHR38537">
    <property type="entry name" value="JITTERBUG, ISOFORM N"/>
    <property type="match status" value="1"/>
</dbReference>
<dbReference type="SUPFAM" id="SSF81296">
    <property type="entry name" value="E set domains"/>
    <property type="match status" value="1"/>
</dbReference>
<name>A0ABD6EJS3_9BILA</name>
<dbReference type="InterPro" id="IPR044801">
    <property type="entry name" value="Filamin"/>
</dbReference>
<dbReference type="PROSITE" id="PS50194">
    <property type="entry name" value="FILAMIN_REPEAT"/>
    <property type="match status" value="1"/>
</dbReference>
<evidence type="ECO:0000313" key="5">
    <source>
        <dbReference type="Proteomes" id="UP001608902"/>
    </source>
</evidence>
<comment type="caution">
    <text evidence="4">The sequence shown here is derived from an EMBL/GenBank/DDBJ whole genome shotgun (WGS) entry which is preliminary data.</text>
</comment>
<comment type="similarity">
    <text evidence="1">Belongs to the filamin family.</text>
</comment>
<dbReference type="PANTHER" id="PTHR38537:SF16">
    <property type="entry name" value="CALPONIN-HOMOLOGY (CH) DOMAIN-CONTAINING PROTEIN"/>
    <property type="match status" value="1"/>
</dbReference>
<dbReference type="SMART" id="SM00557">
    <property type="entry name" value="IG_FLMN"/>
    <property type="match status" value="1"/>
</dbReference>
<protein>
    <submittedName>
        <fullName evidence="4">Uncharacterized protein</fullName>
    </submittedName>
</protein>
<evidence type="ECO:0000256" key="3">
    <source>
        <dbReference type="PROSITE-ProRule" id="PRU00087"/>
    </source>
</evidence>
<keyword evidence="5" id="KW-1185">Reference proteome</keyword>
<evidence type="ECO:0000313" key="4">
    <source>
        <dbReference type="EMBL" id="MFH4978399.1"/>
    </source>
</evidence>
<dbReference type="InterPro" id="IPR014756">
    <property type="entry name" value="Ig_E-set"/>
</dbReference>
<evidence type="ECO:0000256" key="2">
    <source>
        <dbReference type="ARBA" id="ARBA00022737"/>
    </source>
</evidence>
<sequence>MKKRRSSVKKTTVFKIPSLSRVNRSAQILVTVIGDEPLEVTVLDPTKNRIEAEISDHEFGVKKVEFTPQIVGDHEIDIKSGGSEVQGSPFTCRAYDPAKITVEKIPSGEIDKPVHFVGKIFAFRFPINFAGLISYRLVHYVFVHTPTELCTISNFRFTDIKLRDISFQ</sequence>
<evidence type="ECO:0000256" key="1">
    <source>
        <dbReference type="ARBA" id="ARBA00009238"/>
    </source>
</evidence>
<dbReference type="Pfam" id="PF00630">
    <property type="entry name" value="Filamin"/>
    <property type="match status" value="1"/>
</dbReference>
<reference evidence="4 5" key="1">
    <citation type="submission" date="2024-08" db="EMBL/GenBank/DDBJ databases">
        <title>Gnathostoma spinigerum genome.</title>
        <authorList>
            <person name="Gonzalez-Bertolin B."/>
            <person name="Monzon S."/>
            <person name="Zaballos A."/>
            <person name="Jimenez P."/>
            <person name="Dekumyoy P."/>
            <person name="Varona S."/>
            <person name="Cuesta I."/>
            <person name="Sumanam S."/>
            <person name="Adisakwattana P."/>
            <person name="Gasser R.B."/>
            <person name="Hernandez-Gonzalez A."/>
            <person name="Young N.D."/>
            <person name="Perteguer M.J."/>
        </authorList>
    </citation>
    <scope>NUCLEOTIDE SEQUENCE [LARGE SCALE GENOMIC DNA]</scope>
    <source>
        <strain evidence="4">AL3</strain>
        <tissue evidence="4">Liver</tissue>
    </source>
</reference>
<dbReference type="InterPro" id="IPR013783">
    <property type="entry name" value="Ig-like_fold"/>
</dbReference>
<keyword evidence="2" id="KW-0677">Repeat</keyword>
<proteinExistence type="inferred from homology"/>
<dbReference type="InterPro" id="IPR001298">
    <property type="entry name" value="Filamin/ABP280_rpt"/>
</dbReference>
<dbReference type="Proteomes" id="UP001608902">
    <property type="component" value="Unassembled WGS sequence"/>
</dbReference>
<accession>A0ABD6EJS3</accession>
<dbReference type="InterPro" id="IPR017868">
    <property type="entry name" value="Filamin/ABP280_repeat-like"/>
</dbReference>
<organism evidence="4 5">
    <name type="scientific">Gnathostoma spinigerum</name>
    <dbReference type="NCBI Taxonomy" id="75299"/>
    <lineage>
        <taxon>Eukaryota</taxon>
        <taxon>Metazoa</taxon>
        <taxon>Ecdysozoa</taxon>
        <taxon>Nematoda</taxon>
        <taxon>Chromadorea</taxon>
        <taxon>Rhabditida</taxon>
        <taxon>Spirurina</taxon>
        <taxon>Gnathostomatomorpha</taxon>
        <taxon>Gnathostomatoidea</taxon>
        <taxon>Gnathostomatidae</taxon>
        <taxon>Gnathostoma</taxon>
    </lineage>
</organism>
<gene>
    <name evidence="4" type="ORF">AB6A40_005108</name>
</gene>
<dbReference type="AlphaFoldDB" id="A0ABD6EJS3"/>